<dbReference type="NCBIfam" id="TIGR00277">
    <property type="entry name" value="HDIG"/>
    <property type="match status" value="1"/>
</dbReference>
<gene>
    <name evidence="3" type="ORF">SAMN06269117_11149</name>
</gene>
<proteinExistence type="predicted"/>
<evidence type="ECO:0000313" key="4">
    <source>
        <dbReference type="Proteomes" id="UP000317315"/>
    </source>
</evidence>
<evidence type="ECO:0000259" key="2">
    <source>
        <dbReference type="PROSITE" id="PS51831"/>
    </source>
</evidence>
<dbReference type="PANTHER" id="PTHR37294">
    <property type="entry name" value="3'-5' EXORIBONUCLEASE YHAM"/>
    <property type="match status" value="1"/>
</dbReference>
<dbReference type="GO" id="GO:0003676">
    <property type="term" value="F:nucleic acid binding"/>
    <property type="evidence" value="ECO:0007669"/>
    <property type="project" value="InterPro"/>
</dbReference>
<dbReference type="InterPro" id="IPR050798">
    <property type="entry name" value="YhaM_exoribonuc/phosphodiest"/>
</dbReference>
<dbReference type="GO" id="GO:0031125">
    <property type="term" value="P:rRNA 3'-end processing"/>
    <property type="evidence" value="ECO:0007669"/>
    <property type="project" value="TreeGrafter"/>
</dbReference>
<evidence type="ECO:0000256" key="1">
    <source>
        <dbReference type="ARBA" id="ARBA00022801"/>
    </source>
</evidence>
<name>A0A521CBU1_9BACT</name>
<dbReference type="GO" id="GO:0016787">
    <property type="term" value="F:hydrolase activity"/>
    <property type="evidence" value="ECO:0007669"/>
    <property type="project" value="UniProtKB-KW"/>
</dbReference>
<evidence type="ECO:0000313" key="3">
    <source>
        <dbReference type="EMBL" id="SMO56886.1"/>
    </source>
</evidence>
<dbReference type="Proteomes" id="UP000317315">
    <property type="component" value="Unassembled WGS sequence"/>
</dbReference>
<sequence length="332" mass="37798">MFVRDLYKLPVGAPFSGYFVIEHVEIKRHRTGEPFLRLVLSDKTGTFTALWWKPPKDADLSIFRKGDVVFISGSIEYFNGQLQPKLSEIRVASPGEYNPQKFICETKFPIEEQFTVLLEIIDSVENPYLKRLLESFFYDDKFVEKFLKTPAGKTIHHACIGGLLEHTLGVVEICETVSRRYKSIDRDLLITAAILHDVGKVHEYSVGISIDRTTEGILLGHLYMSCEMVAFKIAEIPDFPKSLKTKLLHCILSHHGEYEHGSPKKPKTLEAVTLAYADALDSRVKGFEEFVERELGSGKGWTKRHFAFEVPIFFDGEIKYGEEDGKEESSNL</sequence>
<dbReference type="EMBL" id="FXTM01000011">
    <property type="protein sequence ID" value="SMO56886.1"/>
    <property type="molecule type" value="Genomic_DNA"/>
</dbReference>
<accession>A0A521CBU1</accession>
<dbReference type="InterPro" id="IPR012340">
    <property type="entry name" value="NA-bd_OB-fold"/>
</dbReference>
<dbReference type="Gene3D" id="1.10.3210.10">
    <property type="entry name" value="Hypothetical protein af1432"/>
    <property type="match status" value="1"/>
</dbReference>
<feature type="domain" description="HD" evidence="2">
    <location>
        <begin position="163"/>
        <end position="283"/>
    </location>
</feature>
<dbReference type="SMART" id="SM00471">
    <property type="entry name" value="HDc"/>
    <property type="match status" value="1"/>
</dbReference>
<dbReference type="Pfam" id="PF01966">
    <property type="entry name" value="HD"/>
    <property type="match status" value="1"/>
</dbReference>
<dbReference type="InterPro" id="IPR006675">
    <property type="entry name" value="HDIG_dom"/>
</dbReference>
<protein>
    <submittedName>
        <fullName evidence="3">3'-5' exoribonuclease</fullName>
    </submittedName>
</protein>
<organism evidence="3 4">
    <name type="scientific">Balnearium lithotrophicum</name>
    <dbReference type="NCBI Taxonomy" id="223788"/>
    <lineage>
        <taxon>Bacteria</taxon>
        <taxon>Pseudomonadati</taxon>
        <taxon>Aquificota</taxon>
        <taxon>Aquificia</taxon>
        <taxon>Desulfurobacteriales</taxon>
        <taxon>Desulfurobacteriaceae</taxon>
        <taxon>Balnearium</taxon>
    </lineage>
</organism>
<keyword evidence="4" id="KW-1185">Reference proteome</keyword>
<dbReference type="SUPFAM" id="SSF109604">
    <property type="entry name" value="HD-domain/PDEase-like"/>
    <property type="match status" value="1"/>
</dbReference>
<reference evidence="3 4" key="1">
    <citation type="submission" date="2017-05" db="EMBL/GenBank/DDBJ databases">
        <authorList>
            <person name="Varghese N."/>
            <person name="Submissions S."/>
        </authorList>
    </citation>
    <scope>NUCLEOTIDE SEQUENCE [LARGE SCALE GENOMIC DNA]</scope>
    <source>
        <strain evidence="3 4">DSM 16304</strain>
    </source>
</reference>
<keyword evidence="1" id="KW-0378">Hydrolase</keyword>
<dbReference type="Pfam" id="PF01336">
    <property type="entry name" value="tRNA_anti-codon"/>
    <property type="match status" value="1"/>
</dbReference>
<dbReference type="CDD" id="cd00077">
    <property type="entry name" value="HDc"/>
    <property type="match status" value="1"/>
</dbReference>
<dbReference type="AlphaFoldDB" id="A0A521CBU1"/>
<dbReference type="PROSITE" id="PS51831">
    <property type="entry name" value="HD"/>
    <property type="match status" value="1"/>
</dbReference>
<dbReference type="InterPro" id="IPR004365">
    <property type="entry name" value="NA-bd_OB_tRNA"/>
</dbReference>
<dbReference type="PANTHER" id="PTHR37294:SF1">
    <property type="entry name" value="3'-5' EXORIBONUCLEASE YHAM"/>
    <property type="match status" value="1"/>
</dbReference>
<dbReference type="InterPro" id="IPR003607">
    <property type="entry name" value="HD/PDEase_dom"/>
</dbReference>
<dbReference type="Gene3D" id="2.40.50.140">
    <property type="entry name" value="Nucleic acid-binding proteins"/>
    <property type="match status" value="1"/>
</dbReference>
<dbReference type="InterPro" id="IPR006674">
    <property type="entry name" value="HD_domain"/>
</dbReference>
<dbReference type="RefSeq" id="WP_246051339.1">
    <property type="nucleotide sequence ID" value="NZ_FXTM01000011.1"/>
</dbReference>